<comment type="caution">
    <text evidence="1">The sequence shown here is derived from an EMBL/GenBank/DDBJ whole genome shotgun (WGS) entry which is preliminary data.</text>
</comment>
<organism evidence="1">
    <name type="scientific">marine sediment metagenome</name>
    <dbReference type="NCBI Taxonomy" id="412755"/>
    <lineage>
        <taxon>unclassified sequences</taxon>
        <taxon>metagenomes</taxon>
        <taxon>ecological metagenomes</taxon>
    </lineage>
</organism>
<accession>A0A0F8XAF4</accession>
<name>A0A0F8XAF4_9ZZZZ</name>
<sequence length="103" mass="11894">MSYRLSEKFRSAFADGRVVDYEIGKWTKRPKDCGPLAIFGTLNQALVFVDSSYIDRTYFHCKYKPSKEITLYKKYKGGEITEKFVLPNGTILADEVKILKEVK</sequence>
<proteinExistence type="predicted"/>
<protein>
    <submittedName>
        <fullName evidence="1">Uncharacterized protein</fullName>
    </submittedName>
</protein>
<dbReference type="EMBL" id="LAZR01060378">
    <property type="protein sequence ID" value="KKK65798.1"/>
    <property type="molecule type" value="Genomic_DNA"/>
</dbReference>
<evidence type="ECO:0000313" key="1">
    <source>
        <dbReference type="EMBL" id="KKK65798.1"/>
    </source>
</evidence>
<dbReference type="AlphaFoldDB" id="A0A0F8XAF4"/>
<reference evidence="1" key="1">
    <citation type="journal article" date="2015" name="Nature">
        <title>Complex archaea that bridge the gap between prokaryotes and eukaryotes.</title>
        <authorList>
            <person name="Spang A."/>
            <person name="Saw J.H."/>
            <person name="Jorgensen S.L."/>
            <person name="Zaremba-Niedzwiedzka K."/>
            <person name="Martijn J."/>
            <person name="Lind A.E."/>
            <person name="van Eijk R."/>
            <person name="Schleper C."/>
            <person name="Guy L."/>
            <person name="Ettema T.J."/>
        </authorList>
    </citation>
    <scope>NUCLEOTIDE SEQUENCE</scope>
</reference>
<gene>
    <name evidence="1" type="ORF">LCGC14_2970470</name>
</gene>